<name>A0A7Z0DWR9_RHILE</name>
<feature type="coiled-coil region" evidence="1">
    <location>
        <begin position="31"/>
        <end position="58"/>
    </location>
</feature>
<gene>
    <name evidence="3" type="ORF">GGE66_000235</name>
    <name evidence="4" type="ORF">GGI64_001877</name>
</gene>
<evidence type="ECO:0000313" key="3">
    <source>
        <dbReference type="EMBL" id="MBB6219291.1"/>
    </source>
</evidence>
<dbReference type="Proteomes" id="UP000535276">
    <property type="component" value="Unassembled WGS sequence"/>
</dbReference>
<evidence type="ECO:0000313" key="5">
    <source>
        <dbReference type="Proteomes" id="UP000517187"/>
    </source>
</evidence>
<dbReference type="Proteomes" id="UP000517187">
    <property type="component" value="Unassembled WGS sequence"/>
</dbReference>
<sequence length="59" mass="6873">MSDDVRTRNSTTSAERLSVMERTNAAARETLAEERLRREAKTERLRKARLQAQDQARQL</sequence>
<comment type="caution">
    <text evidence="4">The sequence shown here is derived from an EMBL/GenBank/DDBJ whole genome shotgun (WGS) entry which is preliminary data.</text>
</comment>
<feature type="region of interest" description="Disordered" evidence="2">
    <location>
        <begin position="1"/>
        <end position="24"/>
    </location>
</feature>
<dbReference type="RefSeq" id="WP_003591068.1">
    <property type="nucleotide sequence ID" value="NZ_JACBZV010000002.1"/>
</dbReference>
<dbReference type="AlphaFoldDB" id="A0A7Z0DWR9"/>
<evidence type="ECO:0000313" key="4">
    <source>
        <dbReference type="EMBL" id="NYJ10830.1"/>
    </source>
</evidence>
<keyword evidence="1" id="KW-0175">Coiled coil</keyword>
<evidence type="ECO:0000313" key="6">
    <source>
        <dbReference type="Proteomes" id="UP000535276"/>
    </source>
</evidence>
<protein>
    <submittedName>
        <fullName evidence="4">Uncharacterized protein</fullName>
    </submittedName>
</protein>
<evidence type="ECO:0000256" key="2">
    <source>
        <dbReference type="SAM" id="MobiDB-lite"/>
    </source>
</evidence>
<proteinExistence type="predicted"/>
<reference evidence="4 6" key="1">
    <citation type="submission" date="2020-07" db="EMBL/GenBank/DDBJ databases">
        <title>Genomic Encyclopedia of Type Strains, Phase IV (KMG-V): Genome sequencing to study the core and pangenomes of soil and plant-associated prokaryotes.</title>
        <authorList>
            <person name="Whitman W."/>
        </authorList>
    </citation>
    <scope>NUCLEOTIDE SEQUENCE [LARGE SCALE GENOMIC DNA]</scope>
    <source>
        <strain evidence="3 5">SEMIA 4011</strain>
        <strain evidence="4 6">SEMIA 4052</strain>
    </source>
</reference>
<dbReference type="EMBL" id="JACIIJ010000001">
    <property type="protein sequence ID" value="MBB6219291.1"/>
    <property type="molecule type" value="Genomic_DNA"/>
</dbReference>
<organism evidence="4 6">
    <name type="scientific">Rhizobium leguminosarum</name>
    <dbReference type="NCBI Taxonomy" id="384"/>
    <lineage>
        <taxon>Bacteria</taxon>
        <taxon>Pseudomonadati</taxon>
        <taxon>Pseudomonadota</taxon>
        <taxon>Alphaproteobacteria</taxon>
        <taxon>Hyphomicrobiales</taxon>
        <taxon>Rhizobiaceae</taxon>
        <taxon>Rhizobium/Agrobacterium group</taxon>
        <taxon>Rhizobium</taxon>
    </lineage>
</organism>
<evidence type="ECO:0000256" key="1">
    <source>
        <dbReference type="SAM" id="Coils"/>
    </source>
</evidence>
<dbReference type="EMBL" id="JACBZV010000002">
    <property type="protein sequence ID" value="NYJ10830.1"/>
    <property type="molecule type" value="Genomic_DNA"/>
</dbReference>
<accession>A0A7Z0DWR9</accession>